<reference evidence="1 2" key="1">
    <citation type="journal article" date="2020" name="Nat. Food">
        <title>A phased Vanilla planifolia genome enables genetic improvement of flavour and production.</title>
        <authorList>
            <person name="Hasing T."/>
            <person name="Tang H."/>
            <person name="Brym M."/>
            <person name="Khazi F."/>
            <person name="Huang T."/>
            <person name="Chambers A.H."/>
        </authorList>
    </citation>
    <scope>NUCLEOTIDE SEQUENCE [LARGE SCALE GENOMIC DNA]</scope>
    <source>
        <tissue evidence="1">Leaf</tissue>
    </source>
</reference>
<dbReference type="Proteomes" id="UP000639772">
    <property type="component" value="Chromosome 1"/>
</dbReference>
<evidence type="ECO:0000313" key="2">
    <source>
        <dbReference type="Proteomes" id="UP000639772"/>
    </source>
</evidence>
<sequence length="108" mass="11700">MAPTKFSSSTACTCPNVFLGLLVFSTSYKLLDKKASWDSLCVDAGGRKCVSNEERLREVLRKLANGRFLGRVCCTNFAAARIGGLQPRFPNDSALQGLIRAHATRCGS</sequence>
<protein>
    <submittedName>
        <fullName evidence="1">Uncharacterized protein</fullName>
    </submittedName>
</protein>
<evidence type="ECO:0000313" key="1">
    <source>
        <dbReference type="EMBL" id="KAG0503770.1"/>
    </source>
</evidence>
<organism evidence="1 2">
    <name type="scientific">Vanilla planifolia</name>
    <name type="common">Vanilla</name>
    <dbReference type="NCBI Taxonomy" id="51239"/>
    <lineage>
        <taxon>Eukaryota</taxon>
        <taxon>Viridiplantae</taxon>
        <taxon>Streptophyta</taxon>
        <taxon>Embryophyta</taxon>
        <taxon>Tracheophyta</taxon>
        <taxon>Spermatophyta</taxon>
        <taxon>Magnoliopsida</taxon>
        <taxon>Liliopsida</taxon>
        <taxon>Asparagales</taxon>
        <taxon>Orchidaceae</taxon>
        <taxon>Vanilloideae</taxon>
        <taxon>Vanilleae</taxon>
        <taxon>Vanilla</taxon>
    </lineage>
</organism>
<comment type="caution">
    <text evidence="1">The sequence shown here is derived from an EMBL/GenBank/DDBJ whole genome shotgun (WGS) entry which is preliminary data.</text>
</comment>
<dbReference type="AlphaFoldDB" id="A0A835VNN4"/>
<proteinExistence type="predicted"/>
<name>A0A835VNN4_VANPL</name>
<accession>A0A835VNN4</accession>
<dbReference type="EMBL" id="JADCNM010000001">
    <property type="protein sequence ID" value="KAG0503770.1"/>
    <property type="molecule type" value="Genomic_DNA"/>
</dbReference>
<gene>
    <name evidence="1" type="ORF">HPP92_003842</name>
</gene>